<dbReference type="GO" id="GO:0004146">
    <property type="term" value="F:dihydrofolate reductase activity"/>
    <property type="evidence" value="ECO:0007669"/>
    <property type="project" value="UniProtKB-EC"/>
</dbReference>
<dbReference type="InterPro" id="IPR024072">
    <property type="entry name" value="DHFR-like_dom_sf"/>
</dbReference>
<keyword evidence="6 8" id="KW-0560">Oxidoreductase</keyword>
<reference evidence="12" key="1">
    <citation type="journal article" date="2019" name="Int. J. Syst. Evol. Microbiol.">
        <title>The Global Catalogue of Microorganisms (GCM) 10K type strain sequencing project: providing services to taxonomists for standard genome sequencing and annotation.</title>
        <authorList>
            <consortium name="The Broad Institute Genomics Platform"/>
            <consortium name="The Broad Institute Genome Sequencing Center for Infectious Disease"/>
            <person name="Wu L."/>
            <person name="Ma J."/>
        </authorList>
    </citation>
    <scope>NUCLEOTIDE SEQUENCE [LARGE SCALE GENOMIC DNA]</scope>
    <source>
        <strain evidence="12">CECT 7706</strain>
    </source>
</reference>
<comment type="similarity">
    <text evidence="2 8 9">Belongs to the dihydrofolate reductase family.</text>
</comment>
<keyword evidence="4 8" id="KW-0554">One-carbon metabolism</keyword>
<evidence type="ECO:0000313" key="12">
    <source>
        <dbReference type="Proteomes" id="UP001236663"/>
    </source>
</evidence>
<organism evidence="11 12">
    <name type="scientific">Cyclobacterium jeungdonense</name>
    <dbReference type="NCBI Taxonomy" id="708087"/>
    <lineage>
        <taxon>Bacteria</taxon>
        <taxon>Pseudomonadati</taxon>
        <taxon>Bacteroidota</taxon>
        <taxon>Cytophagia</taxon>
        <taxon>Cytophagales</taxon>
        <taxon>Cyclobacteriaceae</taxon>
        <taxon>Cyclobacterium</taxon>
    </lineage>
</organism>
<dbReference type="PROSITE" id="PS51330">
    <property type="entry name" value="DHFR_2"/>
    <property type="match status" value="1"/>
</dbReference>
<evidence type="ECO:0000256" key="4">
    <source>
        <dbReference type="ARBA" id="ARBA00022563"/>
    </source>
</evidence>
<dbReference type="InterPro" id="IPR012259">
    <property type="entry name" value="DHFR"/>
</dbReference>
<dbReference type="PIRSF" id="PIRSF000194">
    <property type="entry name" value="DHFR"/>
    <property type="match status" value="1"/>
</dbReference>
<dbReference type="EC" id="1.5.1.3" evidence="3 8"/>
<name>A0ABT8C6K7_9BACT</name>
<dbReference type="EMBL" id="JAUFQS010000009">
    <property type="protein sequence ID" value="MDN3688384.1"/>
    <property type="molecule type" value="Genomic_DNA"/>
</dbReference>
<accession>A0ABT8C6K7</accession>
<comment type="pathway">
    <text evidence="1 8">Cofactor biosynthesis; tetrahydrofolate biosynthesis; 5,6,7,8-tetrahydrofolate from 7,8-dihydrofolate: step 1/1.</text>
</comment>
<dbReference type="PROSITE" id="PS00075">
    <property type="entry name" value="DHFR_1"/>
    <property type="match status" value="1"/>
</dbReference>
<comment type="catalytic activity">
    <reaction evidence="8">
        <text>(6S)-5,6,7,8-tetrahydrofolate + NADP(+) = 7,8-dihydrofolate + NADPH + H(+)</text>
        <dbReference type="Rhea" id="RHEA:15009"/>
        <dbReference type="ChEBI" id="CHEBI:15378"/>
        <dbReference type="ChEBI" id="CHEBI:57451"/>
        <dbReference type="ChEBI" id="CHEBI:57453"/>
        <dbReference type="ChEBI" id="CHEBI:57783"/>
        <dbReference type="ChEBI" id="CHEBI:58349"/>
        <dbReference type="EC" id="1.5.1.3"/>
    </reaction>
</comment>
<evidence type="ECO:0000256" key="3">
    <source>
        <dbReference type="ARBA" id="ARBA00012856"/>
    </source>
</evidence>
<proteinExistence type="inferred from homology"/>
<gene>
    <name evidence="11" type="ORF">QWZ15_11120</name>
</gene>
<dbReference type="InterPro" id="IPR017925">
    <property type="entry name" value="DHFR_CS"/>
</dbReference>
<dbReference type="CDD" id="cd00209">
    <property type="entry name" value="DHFR"/>
    <property type="match status" value="1"/>
</dbReference>
<dbReference type="PRINTS" id="PR00070">
    <property type="entry name" value="DHFR"/>
</dbReference>
<keyword evidence="12" id="KW-1185">Reference proteome</keyword>
<dbReference type="SUPFAM" id="SSF53597">
    <property type="entry name" value="Dihydrofolate reductase-like"/>
    <property type="match status" value="1"/>
</dbReference>
<evidence type="ECO:0000256" key="6">
    <source>
        <dbReference type="ARBA" id="ARBA00023002"/>
    </source>
</evidence>
<sequence length="164" mass="18571">MTVSIIVAKAANNAIGKNGHLPWHLPSDLSHFKRTTSGHHVIIGRKTFTSLGRPLPGRTHIVVTRNRDFKVPEGHFVAHNLEEALRIAKSSELEKIFILGGANIYKEALPYTNEMIITEIEASPDADTFFPEFDPNAWELVDKVEVKKDDKNPYNHAFVTYRRK</sequence>
<dbReference type="Proteomes" id="UP001236663">
    <property type="component" value="Unassembled WGS sequence"/>
</dbReference>
<evidence type="ECO:0000256" key="5">
    <source>
        <dbReference type="ARBA" id="ARBA00022857"/>
    </source>
</evidence>
<evidence type="ECO:0000313" key="11">
    <source>
        <dbReference type="EMBL" id="MDN3688384.1"/>
    </source>
</evidence>
<evidence type="ECO:0000256" key="9">
    <source>
        <dbReference type="RuleBase" id="RU004474"/>
    </source>
</evidence>
<evidence type="ECO:0000256" key="7">
    <source>
        <dbReference type="ARBA" id="ARBA00025067"/>
    </source>
</evidence>
<comment type="function">
    <text evidence="7 8">Key enzyme in folate metabolism. Catalyzes an essential reaction for de novo glycine and purine synthesis, and for DNA precursor synthesis.</text>
</comment>
<keyword evidence="5 8" id="KW-0521">NADP</keyword>
<feature type="domain" description="DHFR" evidence="10">
    <location>
        <begin position="2"/>
        <end position="163"/>
    </location>
</feature>
<dbReference type="RefSeq" id="WP_163385977.1">
    <property type="nucleotide sequence ID" value="NZ_JAUFQS010000009.1"/>
</dbReference>
<dbReference type="Pfam" id="PF00186">
    <property type="entry name" value="DHFR_1"/>
    <property type="match status" value="1"/>
</dbReference>
<evidence type="ECO:0000256" key="2">
    <source>
        <dbReference type="ARBA" id="ARBA00009539"/>
    </source>
</evidence>
<evidence type="ECO:0000256" key="1">
    <source>
        <dbReference type="ARBA" id="ARBA00004903"/>
    </source>
</evidence>
<evidence type="ECO:0000256" key="8">
    <source>
        <dbReference type="PIRNR" id="PIRNR000194"/>
    </source>
</evidence>
<dbReference type="InterPro" id="IPR001796">
    <property type="entry name" value="DHFR_dom"/>
</dbReference>
<comment type="caution">
    <text evidence="11">The sequence shown here is derived from an EMBL/GenBank/DDBJ whole genome shotgun (WGS) entry which is preliminary data.</text>
</comment>
<evidence type="ECO:0000259" key="10">
    <source>
        <dbReference type="PROSITE" id="PS51330"/>
    </source>
</evidence>
<dbReference type="PANTHER" id="PTHR48069">
    <property type="entry name" value="DIHYDROFOLATE REDUCTASE"/>
    <property type="match status" value="1"/>
</dbReference>
<dbReference type="PANTHER" id="PTHR48069:SF3">
    <property type="entry name" value="DIHYDROFOLATE REDUCTASE"/>
    <property type="match status" value="1"/>
</dbReference>
<protein>
    <recommendedName>
        <fullName evidence="3 8">Dihydrofolate reductase</fullName>
        <ecNumber evidence="3 8">1.5.1.3</ecNumber>
    </recommendedName>
</protein>
<dbReference type="Gene3D" id="3.40.430.10">
    <property type="entry name" value="Dihydrofolate Reductase, subunit A"/>
    <property type="match status" value="1"/>
</dbReference>